<dbReference type="EMBL" id="JACHLI010000004">
    <property type="protein sequence ID" value="MBB4862551.1"/>
    <property type="molecule type" value="Genomic_DNA"/>
</dbReference>
<feature type="chain" id="PRO_5031548135" evidence="1">
    <location>
        <begin position="25"/>
        <end position="266"/>
    </location>
</feature>
<protein>
    <submittedName>
        <fullName evidence="3">Outer membrane lipoprotein-sorting protein</fullName>
    </submittedName>
</protein>
<name>A0A7W7NZI8_PSENT</name>
<keyword evidence="3" id="KW-0449">Lipoprotein</keyword>
<dbReference type="CDD" id="cd16329">
    <property type="entry name" value="LolA_like"/>
    <property type="match status" value="1"/>
</dbReference>
<evidence type="ECO:0000313" key="3">
    <source>
        <dbReference type="EMBL" id="MBB4862551.1"/>
    </source>
</evidence>
<evidence type="ECO:0000259" key="2">
    <source>
        <dbReference type="Pfam" id="PF17131"/>
    </source>
</evidence>
<evidence type="ECO:0000313" key="4">
    <source>
        <dbReference type="Proteomes" id="UP000566995"/>
    </source>
</evidence>
<dbReference type="AlphaFoldDB" id="A0A7W7NZI8"/>
<sequence length="266" mass="30056">MIFTPCSRALAAALLGCLSFASQADDNHQRGEEIARTVDSHDAGFVDYVVDGKMTLKRPGGATAERVFQMNTLEVRNGGDKRIVTFSQPRDLAGFVSLTFANTAAADDQWIYLPATKRVKRLAARDKSGSFAGSEFSYEDISTWELGNYSYEFIQEESCGSPATTCYTLANLPRYEYSGYSKLVETIDPRIWQPVRIVYSDKSGRELKKLEFFDYQQYGRHWRPSRILMTNLRDGAESEIVWSNYRFGTGLKAADMTDSRLSSWSR</sequence>
<gene>
    <name evidence="3" type="ORF">HNP46_001395</name>
</gene>
<dbReference type="InterPro" id="IPR033399">
    <property type="entry name" value="TP_0789-like"/>
</dbReference>
<dbReference type="Proteomes" id="UP000566995">
    <property type="component" value="Unassembled WGS sequence"/>
</dbReference>
<dbReference type="RefSeq" id="WP_184587116.1">
    <property type="nucleotide sequence ID" value="NZ_JACHLI010000004.1"/>
</dbReference>
<comment type="caution">
    <text evidence="3">The sequence shown here is derived from an EMBL/GenBank/DDBJ whole genome shotgun (WGS) entry which is preliminary data.</text>
</comment>
<evidence type="ECO:0000256" key="1">
    <source>
        <dbReference type="SAM" id="SignalP"/>
    </source>
</evidence>
<reference evidence="3 4" key="1">
    <citation type="submission" date="2020-08" db="EMBL/GenBank/DDBJ databases">
        <title>Functional genomics of gut bacteria from endangered species of beetles.</title>
        <authorList>
            <person name="Carlos-Shanley C."/>
        </authorList>
    </citation>
    <scope>NUCLEOTIDE SEQUENCE [LARGE SCALE GENOMIC DNA]</scope>
    <source>
        <strain evidence="3 4">S00179</strain>
    </source>
</reference>
<accession>A0A7W7NZI8</accession>
<proteinExistence type="predicted"/>
<feature type="signal peptide" evidence="1">
    <location>
        <begin position="1"/>
        <end position="24"/>
    </location>
</feature>
<dbReference type="Pfam" id="PF17131">
    <property type="entry name" value="LolA_like"/>
    <property type="match status" value="1"/>
</dbReference>
<feature type="domain" description="Uncharacterized protein TP-0789" evidence="2">
    <location>
        <begin position="79"/>
        <end position="261"/>
    </location>
</feature>
<dbReference type="Gene3D" id="2.50.20.10">
    <property type="entry name" value="Lipoprotein localisation LolA/LolB/LppX"/>
    <property type="match status" value="1"/>
</dbReference>
<keyword evidence="1" id="KW-0732">Signal</keyword>
<organism evidence="3 4">
    <name type="scientific">Pseudomonas nitroreducens</name>
    <dbReference type="NCBI Taxonomy" id="46680"/>
    <lineage>
        <taxon>Bacteria</taxon>
        <taxon>Pseudomonadati</taxon>
        <taxon>Pseudomonadota</taxon>
        <taxon>Gammaproteobacteria</taxon>
        <taxon>Pseudomonadales</taxon>
        <taxon>Pseudomonadaceae</taxon>
        <taxon>Pseudomonas</taxon>
    </lineage>
</organism>